<dbReference type="GO" id="GO:0005886">
    <property type="term" value="C:plasma membrane"/>
    <property type="evidence" value="ECO:0007669"/>
    <property type="project" value="UniProtKB-SubCell"/>
</dbReference>
<accession>A0AAW8U8Z7</accession>
<feature type="transmembrane region" description="Helical" evidence="8">
    <location>
        <begin position="284"/>
        <end position="303"/>
    </location>
</feature>
<dbReference type="GO" id="GO:0022857">
    <property type="term" value="F:transmembrane transporter activity"/>
    <property type="evidence" value="ECO:0007669"/>
    <property type="project" value="InterPro"/>
</dbReference>
<feature type="transmembrane region" description="Helical" evidence="8">
    <location>
        <begin position="121"/>
        <end position="141"/>
    </location>
</feature>
<gene>
    <name evidence="9" type="ORF">P7H70_05175</name>
</gene>
<comment type="similarity">
    <text evidence="2">Belongs to the binding-protein-dependent transport system permease family. FecCD subfamily.</text>
</comment>
<dbReference type="Pfam" id="PF01032">
    <property type="entry name" value="FecCD"/>
    <property type="match status" value="1"/>
</dbReference>
<keyword evidence="3" id="KW-0813">Transport</keyword>
<dbReference type="AlphaFoldDB" id="A0AAW8U8Z7"/>
<evidence type="ECO:0000256" key="3">
    <source>
        <dbReference type="ARBA" id="ARBA00022448"/>
    </source>
</evidence>
<feature type="transmembrane region" description="Helical" evidence="8">
    <location>
        <begin position="57"/>
        <end position="77"/>
    </location>
</feature>
<evidence type="ECO:0000256" key="1">
    <source>
        <dbReference type="ARBA" id="ARBA00004651"/>
    </source>
</evidence>
<dbReference type="RefSeq" id="WP_311878766.1">
    <property type="nucleotide sequence ID" value="NZ_JARQBZ010000007.1"/>
</dbReference>
<feature type="transmembrane region" description="Helical" evidence="8">
    <location>
        <begin position="153"/>
        <end position="173"/>
    </location>
</feature>
<reference evidence="9" key="1">
    <citation type="submission" date="2023-03" db="EMBL/GenBank/DDBJ databases">
        <authorList>
            <person name="Shen W."/>
            <person name="Cai J."/>
        </authorList>
    </citation>
    <scope>NUCLEOTIDE SEQUENCE</scope>
    <source>
        <strain evidence="9">P96-3</strain>
    </source>
</reference>
<evidence type="ECO:0000313" key="10">
    <source>
        <dbReference type="Proteomes" id="UP001268577"/>
    </source>
</evidence>
<dbReference type="Proteomes" id="UP001268577">
    <property type="component" value="Unassembled WGS sequence"/>
</dbReference>
<evidence type="ECO:0000256" key="2">
    <source>
        <dbReference type="ARBA" id="ARBA00007935"/>
    </source>
</evidence>
<evidence type="ECO:0000256" key="8">
    <source>
        <dbReference type="SAM" id="Phobius"/>
    </source>
</evidence>
<feature type="transmembrane region" description="Helical" evidence="8">
    <location>
        <begin position="89"/>
        <end position="109"/>
    </location>
</feature>
<dbReference type="Gene3D" id="1.10.3470.10">
    <property type="entry name" value="ABC transporter involved in vitamin B12 uptake, BtuC"/>
    <property type="match status" value="1"/>
</dbReference>
<keyword evidence="7 8" id="KW-0472">Membrane</keyword>
<keyword evidence="4" id="KW-1003">Cell membrane</keyword>
<dbReference type="InterPro" id="IPR000522">
    <property type="entry name" value="ABC_transptr_permease_BtuC"/>
</dbReference>
<feature type="transmembrane region" description="Helical" evidence="8">
    <location>
        <begin position="202"/>
        <end position="222"/>
    </location>
</feature>
<evidence type="ECO:0000256" key="4">
    <source>
        <dbReference type="ARBA" id="ARBA00022475"/>
    </source>
</evidence>
<organism evidence="9 10">
    <name type="scientific">Vagococcus carniphilus</name>
    <dbReference type="NCBI Taxonomy" id="218144"/>
    <lineage>
        <taxon>Bacteria</taxon>
        <taxon>Bacillati</taxon>
        <taxon>Bacillota</taxon>
        <taxon>Bacilli</taxon>
        <taxon>Lactobacillales</taxon>
        <taxon>Enterococcaceae</taxon>
        <taxon>Vagococcus</taxon>
    </lineage>
</organism>
<name>A0AAW8U8Z7_9ENTE</name>
<keyword evidence="6 8" id="KW-1133">Transmembrane helix</keyword>
<dbReference type="EMBL" id="JARQBZ010000007">
    <property type="protein sequence ID" value="MDT2833438.1"/>
    <property type="molecule type" value="Genomic_DNA"/>
</dbReference>
<dbReference type="PANTHER" id="PTHR30472">
    <property type="entry name" value="FERRIC ENTEROBACTIN TRANSPORT SYSTEM PERMEASE PROTEIN"/>
    <property type="match status" value="1"/>
</dbReference>
<proteinExistence type="inferred from homology"/>
<sequence length="340" mass="37498">MIKKYRGLFVCIVLFLITFLLGLKMGTVKLSVTETLQLLFWNQGTKENQLIFHTFRIPRVLTACLVGVSLSMSGEILQKITRNKIADAGILGVSSGVAFGGVFYFFLLGNYVENLTVIGEMSLMFFGLLGAIFALSLNLILSVSHGKLNMSRFILNGIGISSGFSALVTFFSLKINADNFSQVNSWLQGSISQSNWSSVQKMSYWILPILLLLFILSPKLSLLKFSDTHLESIGFQTAWWRLIFILFAAILICVSVLNAGTIGFVGLIVPALTKIFFKSEGKGYLLGVCLNGMSLLLICDLLARTLFIPNELPLNAMLGIIGVPYLIYLVYQSRKGVLKS</sequence>
<feature type="transmembrane region" description="Helical" evidence="8">
    <location>
        <begin position="312"/>
        <end position="331"/>
    </location>
</feature>
<protein>
    <submittedName>
        <fullName evidence="9">Iron ABC transporter permease</fullName>
    </submittedName>
</protein>
<comment type="caution">
    <text evidence="9">The sequence shown here is derived from an EMBL/GenBank/DDBJ whole genome shotgun (WGS) entry which is preliminary data.</text>
</comment>
<feature type="transmembrane region" description="Helical" evidence="8">
    <location>
        <begin position="242"/>
        <end position="272"/>
    </location>
</feature>
<comment type="subcellular location">
    <subcellularLocation>
        <location evidence="1">Cell membrane</location>
        <topology evidence="1">Multi-pass membrane protein</topology>
    </subcellularLocation>
</comment>
<evidence type="ECO:0000256" key="6">
    <source>
        <dbReference type="ARBA" id="ARBA00022989"/>
    </source>
</evidence>
<dbReference type="CDD" id="cd06550">
    <property type="entry name" value="TM_ABC_iron-siderophores_like"/>
    <property type="match status" value="1"/>
</dbReference>
<evidence type="ECO:0000256" key="5">
    <source>
        <dbReference type="ARBA" id="ARBA00022692"/>
    </source>
</evidence>
<evidence type="ECO:0000256" key="7">
    <source>
        <dbReference type="ARBA" id="ARBA00023136"/>
    </source>
</evidence>
<dbReference type="InterPro" id="IPR037294">
    <property type="entry name" value="ABC_BtuC-like"/>
</dbReference>
<evidence type="ECO:0000313" key="9">
    <source>
        <dbReference type="EMBL" id="MDT2833438.1"/>
    </source>
</evidence>
<dbReference type="PANTHER" id="PTHR30472:SF25">
    <property type="entry name" value="ABC TRANSPORTER PERMEASE PROTEIN MJ0876-RELATED"/>
    <property type="match status" value="1"/>
</dbReference>
<keyword evidence="5 8" id="KW-0812">Transmembrane</keyword>
<dbReference type="SUPFAM" id="SSF81345">
    <property type="entry name" value="ABC transporter involved in vitamin B12 uptake, BtuC"/>
    <property type="match status" value="1"/>
</dbReference>